<reference evidence="1" key="1">
    <citation type="journal article" date="2023" name="G3 (Bethesda)">
        <title>A reference genome for the long-term kleptoplast-retaining sea slug Elysia crispata morphotype clarki.</title>
        <authorList>
            <person name="Eastman K.E."/>
            <person name="Pendleton A.L."/>
            <person name="Shaikh M.A."/>
            <person name="Suttiyut T."/>
            <person name="Ogas R."/>
            <person name="Tomko P."/>
            <person name="Gavelis G."/>
            <person name="Widhalm J.R."/>
            <person name="Wisecaver J.H."/>
        </authorList>
    </citation>
    <scope>NUCLEOTIDE SEQUENCE</scope>
    <source>
        <strain evidence="1">ECLA1</strain>
    </source>
</reference>
<evidence type="ECO:0000313" key="2">
    <source>
        <dbReference type="Proteomes" id="UP001283361"/>
    </source>
</evidence>
<name>A0AAE0ZEM2_9GAST</name>
<dbReference type="Proteomes" id="UP001283361">
    <property type="component" value="Unassembled WGS sequence"/>
</dbReference>
<gene>
    <name evidence="1" type="ORF">RRG08_059693</name>
</gene>
<dbReference type="EMBL" id="JAWDGP010004087">
    <property type="protein sequence ID" value="KAK3767974.1"/>
    <property type="molecule type" value="Genomic_DNA"/>
</dbReference>
<proteinExistence type="predicted"/>
<accession>A0AAE0ZEM2</accession>
<organism evidence="1 2">
    <name type="scientific">Elysia crispata</name>
    <name type="common">lettuce slug</name>
    <dbReference type="NCBI Taxonomy" id="231223"/>
    <lineage>
        <taxon>Eukaryota</taxon>
        <taxon>Metazoa</taxon>
        <taxon>Spiralia</taxon>
        <taxon>Lophotrochozoa</taxon>
        <taxon>Mollusca</taxon>
        <taxon>Gastropoda</taxon>
        <taxon>Heterobranchia</taxon>
        <taxon>Euthyneura</taxon>
        <taxon>Panpulmonata</taxon>
        <taxon>Sacoglossa</taxon>
        <taxon>Placobranchoidea</taxon>
        <taxon>Plakobranchidae</taxon>
        <taxon>Elysia</taxon>
    </lineage>
</organism>
<evidence type="ECO:0000313" key="1">
    <source>
        <dbReference type="EMBL" id="KAK3767974.1"/>
    </source>
</evidence>
<keyword evidence="2" id="KW-1185">Reference proteome</keyword>
<sequence>MIRSFFKSGRGLPFPCNYRDQYSNTPKYTLGIVSRGQGRRPSRYKTQAELETVMVHLPHCDGVFSPVMSALSSPDRDGVSSPDRDGVSSLDVMVYLS</sequence>
<protein>
    <submittedName>
        <fullName evidence="1">Uncharacterized protein</fullName>
    </submittedName>
</protein>
<comment type="caution">
    <text evidence="1">The sequence shown here is derived from an EMBL/GenBank/DDBJ whole genome shotgun (WGS) entry which is preliminary data.</text>
</comment>
<dbReference type="AlphaFoldDB" id="A0AAE0ZEM2"/>